<dbReference type="GO" id="GO:0003824">
    <property type="term" value="F:catalytic activity"/>
    <property type="evidence" value="ECO:0007669"/>
    <property type="project" value="UniProtKB-ARBA"/>
</dbReference>
<dbReference type="Proteomes" id="UP000225478">
    <property type="component" value="Segment"/>
</dbReference>
<evidence type="ECO:0000313" key="3">
    <source>
        <dbReference type="EMBL" id="AOO11732.1"/>
    </source>
</evidence>
<dbReference type="EMBL" id="KX349295">
    <property type="protein sequence ID" value="AOO12433.1"/>
    <property type="molecule type" value="Genomic_DNA"/>
</dbReference>
<dbReference type="Proteomes" id="UP000225786">
    <property type="component" value="Segment"/>
</dbReference>
<dbReference type="Proteomes" id="UP000222561">
    <property type="component" value="Segment"/>
</dbReference>
<organism evidence="2 8">
    <name type="scientific">Cyanophage S-RIM44</name>
    <dbReference type="NCBI Taxonomy" id="1278485"/>
    <lineage>
        <taxon>Viruses</taxon>
        <taxon>Duplodnaviria</taxon>
        <taxon>Heunggongvirae</taxon>
        <taxon>Uroviricota</taxon>
        <taxon>Caudoviricetes</taxon>
        <taxon>Pantevenvirales</taxon>
        <taxon>Kyanoviridae</taxon>
        <taxon>Vellamovirus</taxon>
        <taxon>Vellamovirus rhodeisland44</taxon>
    </lineage>
</organism>
<evidence type="ECO:0000313" key="4">
    <source>
        <dbReference type="EMBL" id="AOO12433.1"/>
    </source>
</evidence>
<evidence type="ECO:0000313" key="5">
    <source>
        <dbReference type="EMBL" id="AOO12898.1"/>
    </source>
</evidence>
<feature type="compositionally biased region" description="Basic and acidic residues" evidence="1">
    <location>
        <begin position="1"/>
        <end position="28"/>
    </location>
</feature>
<reference evidence="2 8" key="2">
    <citation type="submission" date="2016-01" db="EMBL/GenBank/DDBJ databases">
        <title>The genomic content and context of auxiliary metabolic genes in marine cyanophages.</title>
        <authorList>
            <person name="Marston M.F."/>
            <person name="Martiny J.B.H."/>
            <person name="Crummett L.T."/>
        </authorList>
    </citation>
    <scope>NUCLEOTIDE SEQUENCE [LARGE SCALE GENOMIC DNA]</scope>
    <source>
        <strain evidence="2">W2_07_0710</strain>
    </source>
</reference>
<evidence type="ECO:0000313" key="7">
    <source>
        <dbReference type="Proteomes" id="UP000225402"/>
    </source>
</evidence>
<protein>
    <submittedName>
        <fullName evidence="2">Baseplate lysozyme</fullName>
    </submittedName>
</protein>
<evidence type="ECO:0000313" key="2">
    <source>
        <dbReference type="EMBL" id="AMO43260.1"/>
    </source>
</evidence>
<evidence type="ECO:0000313" key="6">
    <source>
        <dbReference type="Proteomes" id="UP000222561"/>
    </source>
</evidence>
<dbReference type="EMBL" id="KX349292">
    <property type="protein sequence ID" value="AOO11732.1"/>
    <property type="molecule type" value="Genomic_DNA"/>
</dbReference>
<sequence length="359" mass="38156">MSQEKATEQKASSEQKKLQEKGPARPEGADAPEEGQFSNEDFNVIATKHGWTMGTYTNKDGSTGFILTNGQSMFHFDVNGNIVMATGKPGQSGCGGKVVIHAKDHHEKTDTYALHVRGNDDEQTKEEDGSTTKSAPYSIYVEGDVAIESQGGDVGIKGDNITLNAVNNLTLRAGENVNIEPAEGQGKVNVTAADINMDSSFTRFTTSGGFYVDGSGEFSVNQKDQIGASTSFNTIGTVNQVIKGDYNLRATGNLQLESDFGHLLFKSTKGGMARIINGDDTTTVRGLKDLTVLGKSVNLDEPPAAYKMTLGSSMKGSLEIKGASFFNATFVGASIFNSTNVNIIGKTAVTMTGKSIFLN</sequence>
<gene>
    <name evidence="3" type="ORF">Np050604_015</name>
    <name evidence="4" type="ORF">Sn080709_015</name>
    <name evidence="5" type="ORF">W2100709_015</name>
    <name evidence="2" type="ORF">W270710_015</name>
</gene>
<dbReference type="Proteomes" id="UP000225402">
    <property type="component" value="Segment"/>
</dbReference>
<name>A0A127KMP4_9CAUD</name>
<evidence type="ECO:0000256" key="1">
    <source>
        <dbReference type="SAM" id="MobiDB-lite"/>
    </source>
</evidence>
<evidence type="ECO:0000313" key="8">
    <source>
        <dbReference type="Proteomes" id="UP000225786"/>
    </source>
</evidence>
<dbReference type="EMBL" id="KU594607">
    <property type="protein sequence ID" value="AMO43260.1"/>
    <property type="molecule type" value="Genomic_DNA"/>
</dbReference>
<proteinExistence type="predicted"/>
<feature type="region of interest" description="Disordered" evidence="1">
    <location>
        <begin position="1"/>
        <end position="38"/>
    </location>
</feature>
<accession>A0A127KMP4</accession>
<dbReference type="Pfam" id="PF13332">
    <property type="entry name" value="Fil_haemagg_2"/>
    <property type="match status" value="1"/>
</dbReference>
<reference evidence="6 7" key="1">
    <citation type="journal article" date="2016" name="Environ. Microbiol.">
        <title>Genomic diversification of marine cyanophages into stable ecotypes.</title>
        <authorList>
            <person name="Marston M.F."/>
            <person name="Martiny J.B."/>
        </authorList>
    </citation>
    <scope>NUCLEOTIDE SEQUENCE [LARGE SCALE GENOMIC DNA]</scope>
    <source>
        <strain evidence="3">Np_05_0604</strain>
        <strain evidence="4">Sn_08_0709</strain>
        <strain evidence="5">W2_10_0709</strain>
    </source>
</reference>
<dbReference type="EMBL" id="KX349297">
    <property type="protein sequence ID" value="AOO12898.1"/>
    <property type="molecule type" value="Genomic_DNA"/>
</dbReference>
<dbReference type="InterPro" id="IPR025157">
    <property type="entry name" value="Hemagglutinin_rpt"/>
</dbReference>